<keyword evidence="4" id="KW-1185">Reference proteome</keyword>
<organism evidence="3 4">
    <name type="scientific">Ureaplasma ceti</name>
    <dbReference type="NCBI Taxonomy" id="3119530"/>
    <lineage>
        <taxon>Bacteria</taxon>
        <taxon>Bacillati</taxon>
        <taxon>Mycoplasmatota</taxon>
        <taxon>Mycoplasmoidales</taxon>
        <taxon>Mycoplasmoidaceae</taxon>
        <taxon>Ureaplasma</taxon>
    </lineage>
</organism>
<dbReference type="PANTHER" id="PTHR30408">
    <property type="entry name" value="TYPE-1 RESTRICTION ENZYME ECOKI SPECIFICITY PROTEIN"/>
    <property type="match status" value="1"/>
</dbReference>
<evidence type="ECO:0000256" key="1">
    <source>
        <dbReference type="ARBA" id="ARBA00022747"/>
    </source>
</evidence>
<evidence type="ECO:0000256" key="2">
    <source>
        <dbReference type="ARBA" id="ARBA00023125"/>
    </source>
</evidence>
<keyword evidence="2" id="KW-0238">DNA-binding</keyword>
<dbReference type="EMBL" id="BAABQM010000003">
    <property type="protein sequence ID" value="GAA5414804.1"/>
    <property type="molecule type" value="Genomic_DNA"/>
</dbReference>
<proteinExistence type="predicted"/>
<sequence>MSNKKIPNIRFKHFTEEWSNHQLSDFFTKYQETVYLEDNKIYKQISVRNTGLIEHRCVNEGKNIGRKRQYLINLDKYPVTLTFTRQTIYEGGIGFIPKHLNKYIVTENMPLLSKNNNLDQNFFTSLLLNHNYFYKAIELNTPIGSAQKALHEKIWLKTNLLFPDIKEQSKIGAFMSLISNLIALYKKKCEKLEKIKSTLIKTLLDSSDSIFVKNEKYSFDRRLINEVISVIPFKKFICNKLDLNGSFPVIQQGDNPLIGYSNQMPYMKYEDVIVFGDHTLSLYKPTSPFLVATDGVKIIKNNDSYICKEFLIYLLINNLPKSEGYKRHFQLLNGKEVNVITSKNIQKILSNLFFSMDKSIALCKRKCEKLENIKKSLLEKMFI</sequence>
<protein>
    <recommendedName>
        <fullName evidence="5">Restriction endonuclease subunit S</fullName>
    </recommendedName>
</protein>
<reference evidence="3" key="1">
    <citation type="submission" date="2024-02" db="EMBL/GenBank/DDBJ databases">
        <title>Draft genome sequence of new strains in genus Ureaplasma.</title>
        <authorList>
            <person name="Nakajima Y."/>
            <person name="Segawa T."/>
        </authorList>
    </citation>
    <scope>NUCLEOTIDE SEQUENCE [LARGE SCALE GENOMIC DNA]</scope>
    <source>
        <strain evidence="3">OM1</strain>
    </source>
</reference>
<dbReference type="Gene3D" id="3.90.220.20">
    <property type="entry name" value="DNA methylase specificity domains"/>
    <property type="match status" value="1"/>
</dbReference>
<dbReference type="SUPFAM" id="SSF116734">
    <property type="entry name" value="DNA methylase specificity domain"/>
    <property type="match status" value="2"/>
</dbReference>
<name>A0ABP9UBE9_9BACT</name>
<dbReference type="PANTHER" id="PTHR30408:SF12">
    <property type="entry name" value="TYPE I RESTRICTION ENZYME MJAVIII SPECIFICITY SUBUNIT"/>
    <property type="match status" value="1"/>
</dbReference>
<dbReference type="Gene3D" id="1.10.287.1120">
    <property type="entry name" value="Bipartite methylase S protein"/>
    <property type="match status" value="1"/>
</dbReference>
<accession>A0ABP9UBE9</accession>
<gene>
    <name evidence="3" type="ORF">UREOM_5150</name>
</gene>
<comment type="caution">
    <text evidence="3">The sequence shown here is derived from an EMBL/GenBank/DDBJ whole genome shotgun (WGS) entry which is preliminary data.</text>
</comment>
<keyword evidence="1" id="KW-0680">Restriction system</keyword>
<dbReference type="InterPro" id="IPR044946">
    <property type="entry name" value="Restrct_endonuc_typeI_TRD_sf"/>
</dbReference>
<evidence type="ECO:0000313" key="4">
    <source>
        <dbReference type="Proteomes" id="UP001449582"/>
    </source>
</evidence>
<dbReference type="InterPro" id="IPR052021">
    <property type="entry name" value="Type-I_RS_S_subunit"/>
</dbReference>
<evidence type="ECO:0008006" key="5">
    <source>
        <dbReference type="Google" id="ProtNLM"/>
    </source>
</evidence>
<dbReference type="RefSeq" id="WP_353289964.1">
    <property type="nucleotide sequence ID" value="NZ_BAABQM010000003.1"/>
</dbReference>
<evidence type="ECO:0000313" key="3">
    <source>
        <dbReference type="EMBL" id="GAA5414804.1"/>
    </source>
</evidence>
<dbReference type="Proteomes" id="UP001449582">
    <property type="component" value="Unassembled WGS sequence"/>
</dbReference>